<accession>D9RYM9</accession>
<dbReference type="EMBL" id="CP002131">
    <property type="protein sequence ID" value="ADL08453.1"/>
    <property type="molecule type" value="Genomic_DNA"/>
</dbReference>
<sequence length="111" mass="13306">MEEKIVGQSIERFLEIDSKAVEIREKRDKSLADLESRYRREIQEMIESFNREIDQTVKDIYAKAILTGNQQVEKIQKDTTELIKNMEARFTQVKDEIKDEFINTIFDLKRY</sequence>
<dbReference type="HOGENOM" id="CLU_2157187_0_0_9"/>
<evidence type="ECO:0000313" key="1">
    <source>
        <dbReference type="EMBL" id="ADL08453.1"/>
    </source>
</evidence>
<protein>
    <submittedName>
        <fullName evidence="1">Uncharacterized protein</fullName>
    </submittedName>
</protein>
<gene>
    <name evidence="1" type="ordered locus">Toce_1718</name>
</gene>
<dbReference type="SUPFAM" id="SSF69989">
    <property type="entry name" value="C-terminal domain of PLC-beta"/>
    <property type="match status" value="1"/>
</dbReference>
<dbReference type="AlphaFoldDB" id="D9RYM9"/>
<dbReference type="Gene3D" id="1.20.5.2950">
    <property type="match status" value="1"/>
</dbReference>
<name>D9RYM9_THEOJ</name>
<reference evidence="1 2" key="1">
    <citation type="journal article" date="2010" name="Stand. Genomic Sci.">
        <title>Complete genome sequence of Thermosediminibacter oceani type strain (JW/IW-1228P).</title>
        <authorList>
            <person name="Pitluck S."/>
            <person name="Yasawong M."/>
            <person name="Munk C."/>
            <person name="Nolan M."/>
            <person name="Lapidus A."/>
            <person name="Lucas S."/>
            <person name="Glavina Del Rio T."/>
            <person name="Tice H."/>
            <person name="Cheng J.F."/>
            <person name="Bruce D."/>
            <person name="Detter C."/>
            <person name="Tapia R."/>
            <person name="Han C."/>
            <person name="Goodwin L."/>
            <person name="Liolios K."/>
            <person name="Ivanova N."/>
            <person name="Mavromatis K."/>
            <person name="Mikhailova N."/>
            <person name="Pati A."/>
            <person name="Chen A."/>
            <person name="Palaniappan K."/>
            <person name="Land M."/>
            <person name="Hauser L."/>
            <person name="Chang Y.J."/>
            <person name="Jeffries C.D."/>
            <person name="Rohde M."/>
            <person name="Spring S."/>
            <person name="Sikorski J."/>
            <person name="Goker M."/>
            <person name="Woyke T."/>
            <person name="Bristow J."/>
            <person name="Eisen J.A."/>
            <person name="Markowitz V."/>
            <person name="Hugenholtz P."/>
            <person name="Kyrpides N.C."/>
            <person name="Klenk H.P."/>
        </authorList>
    </citation>
    <scope>NUCLEOTIDE SEQUENCE [LARGE SCALE GENOMIC DNA]</scope>
    <source>
        <strain evidence="2">ATCC BAA-1034 / DSM 16646 / JW/IW-1228P</strain>
    </source>
</reference>
<dbReference type="RefSeq" id="WP_013276475.1">
    <property type="nucleotide sequence ID" value="NC_014377.1"/>
</dbReference>
<organism evidence="1 2">
    <name type="scientific">Thermosediminibacter oceani (strain ATCC BAA-1034 / DSM 16646 / JW/IW-1228P)</name>
    <dbReference type="NCBI Taxonomy" id="555079"/>
    <lineage>
        <taxon>Bacteria</taxon>
        <taxon>Bacillati</taxon>
        <taxon>Bacillota</taxon>
        <taxon>Clostridia</taxon>
        <taxon>Thermosediminibacterales</taxon>
        <taxon>Thermosediminibacteraceae</taxon>
        <taxon>Thermosediminibacter</taxon>
    </lineage>
</organism>
<evidence type="ECO:0000313" key="2">
    <source>
        <dbReference type="Proteomes" id="UP000000272"/>
    </source>
</evidence>
<dbReference type="STRING" id="555079.Toce_1718"/>
<dbReference type="Proteomes" id="UP000000272">
    <property type="component" value="Chromosome"/>
</dbReference>
<dbReference type="KEGG" id="toc:Toce_1718"/>
<proteinExistence type="predicted"/>
<dbReference type="OrthoDB" id="1729837at2"/>
<keyword evidence="2" id="KW-1185">Reference proteome</keyword>